<organism evidence="1 2">
    <name type="scientific">Stenotrophomonas maltophilia</name>
    <name type="common">Pseudomonas maltophilia</name>
    <name type="synonym">Xanthomonas maltophilia</name>
    <dbReference type="NCBI Taxonomy" id="40324"/>
    <lineage>
        <taxon>Bacteria</taxon>
        <taxon>Pseudomonadati</taxon>
        <taxon>Pseudomonadota</taxon>
        <taxon>Gammaproteobacteria</taxon>
        <taxon>Lysobacterales</taxon>
        <taxon>Lysobacteraceae</taxon>
        <taxon>Stenotrophomonas</taxon>
        <taxon>Stenotrophomonas maltophilia group</taxon>
    </lineage>
</organism>
<protein>
    <submittedName>
        <fullName evidence="1">Uncharacterized protein</fullName>
    </submittedName>
</protein>
<gene>
    <name evidence="1" type="ORF">E5352_05720</name>
</gene>
<dbReference type="OrthoDB" id="6003225at2"/>
<dbReference type="Proteomes" id="UP000306631">
    <property type="component" value="Unassembled WGS sequence"/>
</dbReference>
<dbReference type="AlphaFoldDB" id="A0A4S2D178"/>
<proteinExistence type="predicted"/>
<evidence type="ECO:0000313" key="2">
    <source>
        <dbReference type="Proteomes" id="UP000306631"/>
    </source>
</evidence>
<sequence length="76" mass="8734">MSRTSCSACCRWLPPESFQRAGKKGRDRTCIPCRNDQRRLRAPLPAIQPDPVQVRINNTFNLWHGPVSRVPLRSYA</sequence>
<dbReference type="RefSeq" id="WP_136003851.1">
    <property type="nucleotide sequence ID" value="NZ_SRYW01000004.1"/>
</dbReference>
<evidence type="ECO:0000313" key="1">
    <source>
        <dbReference type="EMBL" id="TGY35218.1"/>
    </source>
</evidence>
<name>A0A4S2D178_STEMA</name>
<accession>A0A4S2D178</accession>
<dbReference type="EMBL" id="SRYW01000004">
    <property type="protein sequence ID" value="TGY35218.1"/>
    <property type="molecule type" value="Genomic_DNA"/>
</dbReference>
<reference evidence="1 2" key="1">
    <citation type="submission" date="2019-04" db="EMBL/GenBank/DDBJ databases">
        <title>Microbes associate with the intestines of laboratory mice.</title>
        <authorList>
            <person name="Navarre W."/>
            <person name="Wong E."/>
            <person name="Huang K."/>
            <person name="Tropini C."/>
            <person name="Ng K."/>
            <person name="Yu B."/>
        </authorList>
    </citation>
    <scope>NUCLEOTIDE SEQUENCE [LARGE SCALE GENOMIC DNA]</scope>
    <source>
        <strain evidence="1 2">NM62_B4-13</strain>
    </source>
</reference>
<comment type="caution">
    <text evidence="1">The sequence shown here is derived from an EMBL/GenBank/DDBJ whole genome shotgun (WGS) entry which is preliminary data.</text>
</comment>